<dbReference type="EMBL" id="CP071709">
    <property type="protein sequence ID" value="QVY60937.1"/>
    <property type="molecule type" value="Genomic_DNA"/>
</dbReference>
<reference evidence="1 2" key="1">
    <citation type="submission" date="2021-03" db="EMBL/GenBank/DDBJ databases">
        <title>The first data on the complete genome of the tetrodotoxin-producing bacterium.</title>
        <authorList>
            <person name="Melnikova D.I."/>
            <person name="Nijland R."/>
            <person name="Magarlamov T.Y."/>
        </authorList>
    </citation>
    <scope>NUCLEOTIDE SEQUENCE [LARGE SCALE GENOMIC DNA]</scope>
    <source>
        <strain evidence="1 2">1839</strain>
    </source>
</reference>
<accession>A0ABX8FBL1</accession>
<proteinExistence type="predicted"/>
<dbReference type="RefSeq" id="WP_214475753.1">
    <property type="nucleotide sequence ID" value="NZ_CP071709.1"/>
</dbReference>
<sequence length="126" mass="14350">MKDKVLAIVKRRLKLIEDDSLDDLIEEYIEQIEMKIKSYCNQPRVPEELKFVWASMTIDILRIEHPNEQAVMESVSDGIASVKLGDTNVSYASKGNDITSASKGSLDSLVLNYSVELNKYRRLKTI</sequence>
<evidence type="ECO:0000313" key="2">
    <source>
        <dbReference type="Proteomes" id="UP000679247"/>
    </source>
</evidence>
<dbReference type="InterPro" id="IPR021146">
    <property type="entry name" value="Phage_gp6-like_head-tail"/>
</dbReference>
<name>A0ABX8FBL1_9BACI</name>
<organism evidence="1 2">
    <name type="scientific">Cytobacillus gottheilii</name>
    <dbReference type="NCBI Taxonomy" id="859144"/>
    <lineage>
        <taxon>Bacteria</taxon>
        <taxon>Bacillati</taxon>
        <taxon>Bacillota</taxon>
        <taxon>Bacilli</taxon>
        <taxon>Bacillales</taxon>
        <taxon>Bacillaceae</taxon>
        <taxon>Cytobacillus</taxon>
    </lineage>
</organism>
<dbReference type="InterPro" id="IPR053746">
    <property type="entry name" value="Viral_HT_Connector_Assembly"/>
</dbReference>
<keyword evidence="2" id="KW-1185">Reference proteome</keyword>
<gene>
    <name evidence="1" type="ORF">J1899_18490</name>
</gene>
<dbReference type="Proteomes" id="UP000679247">
    <property type="component" value="Chromosome"/>
</dbReference>
<protein>
    <submittedName>
        <fullName evidence="1">Phage head-tail connector protein</fullName>
    </submittedName>
</protein>
<dbReference type="Gene3D" id="1.10.246.150">
    <property type="match status" value="1"/>
</dbReference>
<evidence type="ECO:0000313" key="1">
    <source>
        <dbReference type="EMBL" id="QVY60937.1"/>
    </source>
</evidence>
<dbReference type="Pfam" id="PF05135">
    <property type="entry name" value="Phage_connect_1"/>
    <property type="match status" value="1"/>
</dbReference>